<gene>
    <name evidence="1" type="ORF">METZ01_LOCUS492010</name>
</gene>
<dbReference type="AlphaFoldDB" id="A0A383D3N6"/>
<dbReference type="EMBL" id="UINC01214088">
    <property type="protein sequence ID" value="SVE39156.1"/>
    <property type="molecule type" value="Genomic_DNA"/>
</dbReference>
<reference evidence="1" key="1">
    <citation type="submission" date="2018-05" db="EMBL/GenBank/DDBJ databases">
        <authorList>
            <person name="Lanie J.A."/>
            <person name="Ng W.-L."/>
            <person name="Kazmierczak K.M."/>
            <person name="Andrzejewski T.M."/>
            <person name="Davidsen T.M."/>
            <person name="Wayne K.J."/>
            <person name="Tettelin H."/>
            <person name="Glass J.I."/>
            <person name="Rusch D."/>
            <person name="Podicherti R."/>
            <person name="Tsui H.-C.T."/>
            <person name="Winkler M.E."/>
        </authorList>
    </citation>
    <scope>NUCLEOTIDE SEQUENCE</scope>
</reference>
<accession>A0A383D3N6</accession>
<evidence type="ECO:0000313" key="1">
    <source>
        <dbReference type="EMBL" id="SVE39156.1"/>
    </source>
</evidence>
<evidence type="ECO:0008006" key="2">
    <source>
        <dbReference type="Google" id="ProtNLM"/>
    </source>
</evidence>
<feature type="non-terminal residue" evidence="1">
    <location>
        <position position="1"/>
    </location>
</feature>
<dbReference type="PANTHER" id="PTHR42782:SF4">
    <property type="entry name" value="DUF455 DOMAIN-CONTAINING PROTEIN"/>
    <property type="match status" value="1"/>
</dbReference>
<organism evidence="1">
    <name type="scientific">marine metagenome</name>
    <dbReference type="NCBI Taxonomy" id="408172"/>
    <lineage>
        <taxon>unclassified sequences</taxon>
        <taxon>metagenomes</taxon>
        <taxon>ecological metagenomes</taxon>
    </lineage>
</organism>
<dbReference type="InterPro" id="IPR007402">
    <property type="entry name" value="DUF455"/>
</dbReference>
<sequence length="126" mass="14681">GLWEMTTKTDYDVLSRMALVPRVLEARGLDVTPSIQAKFKDSKFTKMVDILDVIYRDEIGHVKIGNYWFHYLCKDRNLDPILTFDALIKKHIGSKLRGPFNVEARLLSDFSQAELNYLDHTIYERS</sequence>
<name>A0A383D3N6_9ZZZZ</name>
<dbReference type="Pfam" id="PF04305">
    <property type="entry name" value="DUF455"/>
    <property type="match status" value="1"/>
</dbReference>
<proteinExistence type="predicted"/>
<dbReference type="PANTHER" id="PTHR42782">
    <property type="entry name" value="SI:CH73-314G15.3"/>
    <property type="match status" value="1"/>
</dbReference>
<protein>
    <recommendedName>
        <fullName evidence="2">DUF455 domain-containing protein</fullName>
    </recommendedName>
</protein>